<dbReference type="InterPro" id="IPR039782">
    <property type="entry name" value="VPS13B"/>
</dbReference>
<name>A0AAX4PKT0_9CHLO</name>
<feature type="compositionally biased region" description="Acidic residues" evidence="1">
    <location>
        <begin position="275"/>
        <end position="285"/>
    </location>
</feature>
<feature type="region of interest" description="Disordered" evidence="1">
    <location>
        <begin position="330"/>
        <end position="388"/>
    </location>
</feature>
<evidence type="ECO:0000313" key="2">
    <source>
        <dbReference type="EMBL" id="WZN66290.1"/>
    </source>
</evidence>
<gene>
    <name evidence="2" type="ORF">HKI87_15g78550</name>
</gene>
<feature type="region of interest" description="Disordered" evidence="1">
    <location>
        <begin position="253"/>
        <end position="296"/>
    </location>
</feature>
<sequence>METVLTAVATRLLKKFVKRTDGQGEDLRVRLTNGAVVLHNLELNLAALGLGGESTTTTSSSGRIAVRRAFAKELSLTIPWTALSTGEVEVCLDTVEVLVDLNRKGGEGGSEGAAGNDGDEPARSGEGAEENEDKDTDSGAGGPLGWVGKALESLGDMRVRVRNLVLRLRGGGGAEVTLMCGDLKVFTSFQDERTRATDDAREDLGLGLLNPKFHLSKWIVVSTVMCALQGSEEPLLCVDRALVHVTQPSAEAIHRASSDHHHHGNRDTVASASEQEGEGEGEGEGEEAKVARRAAREDPSVRVFVGAADLGASPAALEVLVALARGKAGAGAAPGAEVGGQEPDGWTPDNAEPPTGEDFGSAEPEVEAEEGEAGEVEGPNQRPSTWLSFGSSVASKTWDFISAGEGDEWEGEADEWGSPELTQQEREAKARAERRLKTLWRRFAMSVECQAVSASLKPVQVRVLGLEGGFQYDGDGDGARGLFVGARELGVLGGEEGPALEVSPGEGQDQGVRCDCGEAGTSGWSVGLGEAKYTHDSVLLGRAAEVLSSVRAALAGRGDVVNDADVDEKEYEEKGEGRALEVDVSAIGLTLRRLDSPLGCRLEGLRLKAATGGAGAGAARGFLDANLVLVSGAGGDFSTALRRLGPPAKLEAEAEGGQASVRLRGLGATLGLEEVGDSGLEAAAVSAAEVKASYGAGGGGTAAASVEGLRLRATLRGGGDGNRGAEVVIRADGVEAKRGLGSTGAAEMTAELEKCSVEVGGHGEVEAREVEADLSGGSAAVAVGSVTASLGLGDVRALQQVAKAAARLAPERPEDEDRGKVAVEVRRVMVALLGGEEEGELTLEGEGWRLEAPAKDASLEAEAAAVRCDHESRGGERTDLFRVSRRPGGRGAAALSLRVTSEGADAETSVRLGGKVSVRATPGAIALPLSLLAALSSPPAKVEDKAGAHPAKDTTQNMKSQGSCLKVNLPDGLDLKLLGFHHGSNGVAGGGEGMSLRSEGVRVAAYPGSQGTEVDVCTMSFAISGSRHLEGGLRTLPLLGPADLRWRWQGGEAMCLGIECGDLPLQLLWPAHRVVPSALYGLFRTAYDGYQRIKRARRAGSLEEKESGEVQEEKEKDLPPFLVVALRAERARLDLQARQPEPPSSRGGGGGGYYLGTALAVALQSFHLGFHFWSSSQYLFTMLSQCELRTECAEDLAEETLLANVPVRASLGFDYRPAAAWAGSKEDLSDASAARGLDPSSFTPEGLLLARVPEPGVSVEALVDGTAHVVLTPATMRKIRNFSAVTSESEGLVVKNRTDLELWLSQEGCAGRGAARVEPMGEARFHWRRPRSLVKGLEHALVLALHSSKGDDATEGCGGLEWSEGVCFGEPGWCGRVILPRGGSPPLELAARVAGCARGGSVVLEIRPFWCLLNLTPLDLEATVRHASGGESASAALSGSGGSAASRSAGLALGLAADDAHTLSVARGPLSWGPSPISTRAGFALEPSGQHHFRPAALFCEPLPLHLDTGQVLLRIHPPVYVTNDMDEDATVVAVAAAMAGKREGEEQAVAVAAESTTPVCCARPYRLRVACLGREALLQEEEESSAAGRWREASLACPRGVSPPLACLVLTEGGEGGSPALLRVAPARVLRNCLGREVGVSVGGEKRASLPPGGASMDALCGGDWRLAFDLGGEVGGADLEDLGAAGPRGGGREAFHWTVEVGAAAVVHVAALRTTTREGLCSLEVSLHPLHSVLNLCGEDLRVECDAGGGRGSGETCSPGELTPTPMLACQEAGRARVRFGLCRPGAPLSAPTLLGPGPGYSMAALPLPGESPKGNLALSCYTTFYGGRLVTAAWEEKNPPFCLANESGGAVECWLTNRAGATPEDIREGESFVVEAGSAEHKDFGHHFCHALAAAKAEATFRPNEDLASSEREALLSTMNRVPVRNEIALYIRRQGDQGLWSRHVLGSASCRAAGGLQARSWRAGPTWEVLVCGECDGEGDGGGVGEAEEATPRSARIHLRRAQVTLLAGEGRRVQVSAGSVYSRIARARDGSQEVEATWESFQAGIGWPSQAVAWQGSDPRAPPKSRIFAAYHVLRGGLLCVRDALVSVRRVSCAVDDACLDLVSALGPLFQDGRSGRLPLSEFCDRDGAAGRAPQQESQDSADMLARALSPALGEVHVNRLRIDPIELVLTFTSSGRVPWFPYALQVTRSPIALPPLAVEDCVSTKRGLADALCAYYAAEGMANAPRLLGSLGLLFNPVGIAHGITEGARELVLLPWEAAARGSPLGVAKGIGLGSLKFLGHVSGSLLSSVQAFSSATAGVLRHLYYDREAKEQDPLTLLGLVASPLGAGFQLIGDVAAGVLEGAGYVDALEDAIEDPRGEGWAGPRSARPRFLCLCAEMGLKLEGHFWLSRAAWRPSSGENEQQEEDPVEEAVLVVTTSSFALVEDGVFSFERSLTREGAEVGLGEGGAVSAKGREGEISGVVGPYQAHLMRHLLGLD</sequence>
<proteinExistence type="predicted"/>
<dbReference type="PANTHER" id="PTHR12517">
    <property type="entry name" value="VACUOLAR PROTEIN SORTING-ASSOCIATED PROTEIN 13B"/>
    <property type="match status" value="1"/>
</dbReference>
<dbReference type="PANTHER" id="PTHR12517:SF0">
    <property type="entry name" value="INTERMEMBRANE LIPID TRANSFER PROTEIN VPS13B"/>
    <property type="match status" value="1"/>
</dbReference>
<accession>A0AAX4PKT0</accession>
<protein>
    <submittedName>
        <fullName evidence="2">Uncharacterized protein</fullName>
    </submittedName>
</protein>
<feature type="compositionally biased region" description="Acidic residues" evidence="1">
    <location>
        <begin position="364"/>
        <end position="375"/>
    </location>
</feature>
<evidence type="ECO:0000256" key="1">
    <source>
        <dbReference type="SAM" id="MobiDB-lite"/>
    </source>
</evidence>
<organism evidence="2 3">
    <name type="scientific">Chloropicon roscoffensis</name>
    <dbReference type="NCBI Taxonomy" id="1461544"/>
    <lineage>
        <taxon>Eukaryota</taxon>
        <taxon>Viridiplantae</taxon>
        <taxon>Chlorophyta</taxon>
        <taxon>Chloropicophyceae</taxon>
        <taxon>Chloropicales</taxon>
        <taxon>Chloropicaceae</taxon>
        <taxon>Chloropicon</taxon>
    </lineage>
</organism>
<dbReference type="EMBL" id="CP151515">
    <property type="protein sequence ID" value="WZN66290.1"/>
    <property type="molecule type" value="Genomic_DNA"/>
</dbReference>
<reference evidence="2 3" key="1">
    <citation type="submission" date="2024-03" db="EMBL/GenBank/DDBJ databases">
        <title>Complete genome sequence of the green alga Chloropicon roscoffensis RCC1871.</title>
        <authorList>
            <person name="Lemieux C."/>
            <person name="Pombert J.-F."/>
            <person name="Otis C."/>
            <person name="Turmel M."/>
        </authorList>
    </citation>
    <scope>NUCLEOTIDE SEQUENCE [LARGE SCALE GENOMIC DNA]</scope>
    <source>
        <strain evidence="2 3">RCC1871</strain>
    </source>
</reference>
<feature type="region of interest" description="Disordered" evidence="1">
    <location>
        <begin position="103"/>
        <end position="143"/>
    </location>
</feature>
<evidence type="ECO:0000313" key="3">
    <source>
        <dbReference type="Proteomes" id="UP001472866"/>
    </source>
</evidence>
<dbReference type="Proteomes" id="UP001472866">
    <property type="component" value="Chromosome 15"/>
</dbReference>
<feature type="compositionally biased region" description="Low complexity" evidence="1">
    <location>
        <begin position="330"/>
        <end position="340"/>
    </location>
</feature>
<feature type="compositionally biased region" description="Basic and acidic residues" evidence="1">
    <location>
        <begin position="286"/>
        <end position="296"/>
    </location>
</feature>
<keyword evidence="3" id="KW-1185">Reference proteome</keyword>